<evidence type="ECO:0000256" key="12">
    <source>
        <dbReference type="SAM" id="MobiDB-lite"/>
    </source>
</evidence>
<keyword evidence="4 11" id="KW-0808">Transferase</keyword>
<evidence type="ECO:0000256" key="8">
    <source>
        <dbReference type="ARBA" id="ARBA00022840"/>
    </source>
</evidence>
<feature type="binding site" evidence="11">
    <location>
        <begin position="20"/>
        <end position="27"/>
    </location>
    <ligand>
        <name>ATP</name>
        <dbReference type="ChEBI" id="CHEBI:30616"/>
    </ligand>
</feature>
<name>A0A842JBF7_9ACTN</name>
<protein>
    <recommendedName>
        <fullName evidence="3 11">Thymidylate kinase</fullName>
        <ecNumber evidence="2 11">2.7.4.9</ecNumber>
    </recommendedName>
    <alternativeName>
        <fullName evidence="11">dTMP kinase</fullName>
    </alternativeName>
</protein>
<evidence type="ECO:0000256" key="3">
    <source>
        <dbReference type="ARBA" id="ARBA00017144"/>
    </source>
</evidence>
<dbReference type="EC" id="2.7.4.9" evidence="2 11"/>
<dbReference type="InterPro" id="IPR027417">
    <property type="entry name" value="P-loop_NTPase"/>
</dbReference>
<dbReference type="Pfam" id="PF02223">
    <property type="entry name" value="Thymidylate_kin"/>
    <property type="match status" value="1"/>
</dbReference>
<keyword evidence="6 11" id="KW-0547">Nucleotide-binding</keyword>
<dbReference type="RefSeq" id="WP_185904747.1">
    <property type="nucleotide sequence ID" value="NZ_JACMSE010000003.1"/>
</dbReference>
<dbReference type="InterPro" id="IPR039430">
    <property type="entry name" value="Thymidylate_kin-like_dom"/>
</dbReference>
<keyword evidence="15" id="KW-1185">Reference proteome</keyword>
<dbReference type="PANTHER" id="PTHR10344">
    <property type="entry name" value="THYMIDYLATE KINASE"/>
    <property type="match status" value="1"/>
</dbReference>
<comment type="similarity">
    <text evidence="1 11">Belongs to the thymidylate kinase family.</text>
</comment>
<dbReference type="Proteomes" id="UP000587396">
    <property type="component" value="Unassembled WGS sequence"/>
</dbReference>
<accession>A0A842JBF7</accession>
<dbReference type="GO" id="GO:0005524">
    <property type="term" value="F:ATP binding"/>
    <property type="evidence" value="ECO:0007669"/>
    <property type="project" value="UniProtKB-UniRule"/>
</dbReference>
<dbReference type="GO" id="GO:0006235">
    <property type="term" value="P:dTTP biosynthetic process"/>
    <property type="evidence" value="ECO:0007669"/>
    <property type="project" value="UniProtKB-UniRule"/>
</dbReference>
<reference evidence="14 15" key="1">
    <citation type="submission" date="2020-08" db="EMBL/GenBank/DDBJ databases">
        <authorList>
            <person name="Liu C."/>
            <person name="Sun Q."/>
        </authorList>
    </citation>
    <scope>NUCLEOTIDE SEQUENCE [LARGE SCALE GENOMIC DNA]</scope>
    <source>
        <strain evidence="14 15">N22</strain>
    </source>
</reference>
<feature type="compositionally biased region" description="Gly residues" evidence="12">
    <location>
        <begin position="243"/>
        <end position="289"/>
    </location>
</feature>
<dbReference type="InterPro" id="IPR018095">
    <property type="entry name" value="Thymidylate_kin_CS"/>
</dbReference>
<evidence type="ECO:0000313" key="14">
    <source>
        <dbReference type="EMBL" id="MBC2888814.1"/>
    </source>
</evidence>
<feature type="compositionally biased region" description="Basic and acidic residues" evidence="12">
    <location>
        <begin position="290"/>
        <end position="304"/>
    </location>
</feature>
<evidence type="ECO:0000256" key="10">
    <source>
        <dbReference type="ARBA" id="ARBA00057735"/>
    </source>
</evidence>
<evidence type="ECO:0000256" key="5">
    <source>
        <dbReference type="ARBA" id="ARBA00022727"/>
    </source>
</evidence>
<sequence>MTQEFPENDAPRGIFITFEGGEGAGKTTHIRFLSEKLRERGREVVCLREPGGTGVGEELRAVVLDPKNENLADEAELLIYEAARAQIVAEVIRPALDRGAVVLCDRFADSTVAYQVHGRGLDADFVERANAFACQGTVPDRTILMVTGGTAKTGLARATHRNGADRLEMAGEEFHTRVNEGFLALARDHADRVRVVQSASKKSKTAARVFRELADLFPWMADVADDPAFFAALDVRRPRPQGAGSGNRAGGGKGRSGGNRGGQGGSARGKGSGGGSSHNGNGNRGGSGGGDDRAGKSAGKERKPQTNKPSGSPGRASTPKGASAHGAGNLGSEGAPDARAPRGKGQGR</sequence>
<evidence type="ECO:0000259" key="13">
    <source>
        <dbReference type="Pfam" id="PF02223"/>
    </source>
</evidence>
<dbReference type="PROSITE" id="PS01331">
    <property type="entry name" value="THYMIDYLATE_KINASE"/>
    <property type="match status" value="1"/>
</dbReference>
<evidence type="ECO:0000256" key="7">
    <source>
        <dbReference type="ARBA" id="ARBA00022777"/>
    </source>
</evidence>
<dbReference type="Gene3D" id="3.40.50.300">
    <property type="entry name" value="P-loop containing nucleotide triphosphate hydrolases"/>
    <property type="match status" value="1"/>
</dbReference>
<evidence type="ECO:0000256" key="1">
    <source>
        <dbReference type="ARBA" id="ARBA00009776"/>
    </source>
</evidence>
<evidence type="ECO:0000256" key="4">
    <source>
        <dbReference type="ARBA" id="ARBA00022679"/>
    </source>
</evidence>
<keyword evidence="7 11" id="KW-0418">Kinase</keyword>
<organism evidence="14 15">
    <name type="scientific">Gordonibacter massiliensis</name>
    <name type="common">ex Traore et al. 2017</name>
    <dbReference type="NCBI Taxonomy" id="1841863"/>
    <lineage>
        <taxon>Bacteria</taxon>
        <taxon>Bacillati</taxon>
        <taxon>Actinomycetota</taxon>
        <taxon>Coriobacteriia</taxon>
        <taxon>Eggerthellales</taxon>
        <taxon>Eggerthellaceae</taxon>
        <taxon>Gordonibacter</taxon>
    </lineage>
</organism>
<dbReference type="PANTHER" id="PTHR10344:SF4">
    <property type="entry name" value="UMP-CMP KINASE 2, MITOCHONDRIAL"/>
    <property type="match status" value="1"/>
</dbReference>
<feature type="region of interest" description="Disordered" evidence="12">
    <location>
        <begin position="237"/>
        <end position="348"/>
    </location>
</feature>
<evidence type="ECO:0000256" key="11">
    <source>
        <dbReference type="HAMAP-Rule" id="MF_00165"/>
    </source>
</evidence>
<dbReference type="NCBIfam" id="TIGR00041">
    <property type="entry name" value="DTMP_kinase"/>
    <property type="match status" value="1"/>
</dbReference>
<feature type="domain" description="Thymidylate kinase-like" evidence="13">
    <location>
        <begin position="18"/>
        <end position="202"/>
    </location>
</feature>
<keyword evidence="8 11" id="KW-0067">ATP-binding</keyword>
<dbReference type="CDD" id="cd01672">
    <property type="entry name" value="TMPK"/>
    <property type="match status" value="1"/>
</dbReference>
<dbReference type="FunFam" id="3.40.50.300:FF:000225">
    <property type="entry name" value="Thymidylate kinase"/>
    <property type="match status" value="1"/>
</dbReference>
<proteinExistence type="inferred from homology"/>
<evidence type="ECO:0000256" key="6">
    <source>
        <dbReference type="ARBA" id="ARBA00022741"/>
    </source>
</evidence>
<dbReference type="EMBL" id="JACMSE010000003">
    <property type="protein sequence ID" value="MBC2888814.1"/>
    <property type="molecule type" value="Genomic_DNA"/>
</dbReference>
<evidence type="ECO:0000256" key="2">
    <source>
        <dbReference type="ARBA" id="ARBA00012980"/>
    </source>
</evidence>
<comment type="caution">
    <text evidence="14">The sequence shown here is derived from an EMBL/GenBank/DDBJ whole genome shotgun (WGS) entry which is preliminary data.</text>
</comment>
<keyword evidence="5 11" id="KW-0545">Nucleotide biosynthesis</keyword>
<dbReference type="GO" id="GO:0004798">
    <property type="term" value="F:dTMP kinase activity"/>
    <property type="evidence" value="ECO:0007669"/>
    <property type="project" value="UniProtKB-UniRule"/>
</dbReference>
<dbReference type="SUPFAM" id="SSF52540">
    <property type="entry name" value="P-loop containing nucleoside triphosphate hydrolases"/>
    <property type="match status" value="1"/>
</dbReference>
<dbReference type="InterPro" id="IPR018094">
    <property type="entry name" value="Thymidylate_kinase"/>
</dbReference>
<dbReference type="GO" id="GO:0006227">
    <property type="term" value="P:dUDP biosynthetic process"/>
    <property type="evidence" value="ECO:0007669"/>
    <property type="project" value="TreeGrafter"/>
</dbReference>
<dbReference type="AlphaFoldDB" id="A0A842JBF7"/>
<evidence type="ECO:0000313" key="15">
    <source>
        <dbReference type="Proteomes" id="UP000587396"/>
    </source>
</evidence>
<dbReference type="GO" id="GO:0005829">
    <property type="term" value="C:cytosol"/>
    <property type="evidence" value="ECO:0007669"/>
    <property type="project" value="TreeGrafter"/>
</dbReference>
<comment type="catalytic activity">
    <reaction evidence="9 11">
        <text>dTMP + ATP = dTDP + ADP</text>
        <dbReference type="Rhea" id="RHEA:13517"/>
        <dbReference type="ChEBI" id="CHEBI:30616"/>
        <dbReference type="ChEBI" id="CHEBI:58369"/>
        <dbReference type="ChEBI" id="CHEBI:63528"/>
        <dbReference type="ChEBI" id="CHEBI:456216"/>
        <dbReference type="EC" id="2.7.4.9"/>
    </reaction>
</comment>
<dbReference type="GO" id="GO:0006233">
    <property type="term" value="P:dTDP biosynthetic process"/>
    <property type="evidence" value="ECO:0007669"/>
    <property type="project" value="InterPro"/>
</dbReference>
<gene>
    <name evidence="11 14" type="primary">tmk</name>
    <name evidence="14" type="ORF">H7313_05550</name>
</gene>
<evidence type="ECO:0000256" key="9">
    <source>
        <dbReference type="ARBA" id="ARBA00048743"/>
    </source>
</evidence>
<comment type="function">
    <text evidence="10 11">Phosphorylation of dTMP to form dTDP in both de novo and salvage pathways of dTTP synthesis.</text>
</comment>
<dbReference type="HAMAP" id="MF_00165">
    <property type="entry name" value="Thymidylate_kinase"/>
    <property type="match status" value="1"/>
</dbReference>